<feature type="domain" description="GFO/IDH/MocA-like oxidoreductase" evidence="2">
    <location>
        <begin position="141"/>
        <end position="264"/>
    </location>
</feature>
<accession>A0ABU8RMV9</accession>
<dbReference type="SUPFAM" id="SSF55347">
    <property type="entry name" value="Glyceraldehyde-3-phosphate dehydrogenase-like, C-terminal domain"/>
    <property type="match status" value="1"/>
</dbReference>
<evidence type="ECO:0000259" key="1">
    <source>
        <dbReference type="Pfam" id="PF01408"/>
    </source>
</evidence>
<dbReference type="EMBL" id="JBBIAA010000023">
    <property type="protein sequence ID" value="MEJ5946433.1"/>
    <property type="molecule type" value="Genomic_DNA"/>
</dbReference>
<dbReference type="Proteomes" id="UP001387100">
    <property type="component" value="Unassembled WGS sequence"/>
</dbReference>
<organism evidence="3 4">
    <name type="scientific">Pseudokineococcus basanitobsidens</name>
    <dbReference type="NCBI Taxonomy" id="1926649"/>
    <lineage>
        <taxon>Bacteria</taxon>
        <taxon>Bacillati</taxon>
        <taxon>Actinomycetota</taxon>
        <taxon>Actinomycetes</taxon>
        <taxon>Kineosporiales</taxon>
        <taxon>Kineosporiaceae</taxon>
        <taxon>Pseudokineococcus</taxon>
    </lineage>
</organism>
<dbReference type="Gene3D" id="3.30.360.10">
    <property type="entry name" value="Dihydrodipicolinate Reductase, domain 2"/>
    <property type="match status" value="1"/>
</dbReference>
<dbReference type="InterPro" id="IPR036291">
    <property type="entry name" value="NAD(P)-bd_dom_sf"/>
</dbReference>
<feature type="domain" description="Gfo/Idh/MocA-like oxidoreductase N-terminal" evidence="1">
    <location>
        <begin position="12"/>
        <end position="131"/>
    </location>
</feature>
<dbReference type="Pfam" id="PF01408">
    <property type="entry name" value="GFO_IDH_MocA"/>
    <property type="match status" value="1"/>
</dbReference>
<comment type="caution">
    <text evidence="3">The sequence shown here is derived from an EMBL/GenBank/DDBJ whole genome shotgun (WGS) entry which is preliminary data.</text>
</comment>
<protein>
    <submittedName>
        <fullName evidence="3">Gfo/Idh/MocA family oxidoreductase</fullName>
    </submittedName>
</protein>
<dbReference type="Gene3D" id="3.40.50.720">
    <property type="entry name" value="NAD(P)-binding Rossmann-like Domain"/>
    <property type="match status" value="1"/>
</dbReference>
<dbReference type="RefSeq" id="WP_339575816.1">
    <property type="nucleotide sequence ID" value="NZ_JBBIAA010000023.1"/>
</dbReference>
<dbReference type="PANTHER" id="PTHR43377:SF1">
    <property type="entry name" value="BILIVERDIN REDUCTASE A"/>
    <property type="match status" value="1"/>
</dbReference>
<dbReference type="InterPro" id="IPR000683">
    <property type="entry name" value="Gfo/Idh/MocA-like_OxRdtase_N"/>
</dbReference>
<keyword evidence="4" id="KW-1185">Reference proteome</keyword>
<evidence type="ECO:0000313" key="4">
    <source>
        <dbReference type="Proteomes" id="UP001387100"/>
    </source>
</evidence>
<gene>
    <name evidence="3" type="ORF">WDZ17_14140</name>
</gene>
<name>A0ABU8RMV9_9ACTN</name>
<dbReference type="InterPro" id="IPR055170">
    <property type="entry name" value="GFO_IDH_MocA-like_dom"/>
</dbReference>
<dbReference type="SUPFAM" id="SSF51735">
    <property type="entry name" value="NAD(P)-binding Rossmann-fold domains"/>
    <property type="match status" value="1"/>
</dbReference>
<dbReference type="Pfam" id="PF22725">
    <property type="entry name" value="GFO_IDH_MocA_C3"/>
    <property type="match status" value="1"/>
</dbReference>
<sequence length="360" mass="38450">MSDDATTTPVRLVHVGLGNWGLDWEANAVPPVAEVERVAVVDGHAPTLRAAQERLGLPDDRCFSSLAEAFAAVDAEAVLVTAPMVAHVPLAIEALDAGKHVLVEKPFAGTVAEARTAVELAEERGLVLQVSQNYRFRPAAQAARRLVAEGAVGELSVVHADFRRWDHDAAVGDSRHYAFPHPLLYDMAIHHFDLLRMVTGRDAVSVYAKVTDPSWSKYEEEAAAVVVVELEGGLVASYRGSWVSQAPQTTWDGEWSVEGRDGRITFTGRGATLEEEQVELRVGHGPDRGALEPVELPAPGLVGRAAGLQQLARAVRGGPPPEVTGRSNLASVALMEAAVRSAASGRVEDVEQVLPAEVLS</sequence>
<reference evidence="3 4" key="1">
    <citation type="journal article" date="2017" name="Int. J. Syst. Evol. Microbiol.">
        <title>Pseudokineococcus basanitobsidens sp. nov., isolated from volcanic rock.</title>
        <authorList>
            <person name="Lee D.W."/>
            <person name="Park M.Y."/>
            <person name="Kim J.J."/>
            <person name="Kim B.S."/>
        </authorList>
    </citation>
    <scope>NUCLEOTIDE SEQUENCE [LARGE SCALE GENOMIC DNA]</scope>
    <source>
        <strain evidence="3 4">DSM 103726</strain>
    </source>
</reference>
<proteinExistence type="predicted"/>
<dbReference type="PANTHER" id="PTHR43377">
    <property type="entry name" value="BILIVERDIN REDUCTASE A"/>
    <property type="match status" value="1"/>
</dbReference>
<evidence type="ECO:0000313" key="3">
    <source>
        <dbReference type="EMBL" id="MEJ5946433.1"/>
    </source>
</evidence>
<evidence type="ECO:0000259" key="2">
    <source>
        <dbReference type="Pfam" id="PF22725"/>
    </source>
</evidence>
<dbReference type="InterPro" id="IPR051450">
    <property type="entry name" value="Gfo/Idh/MocA_Oxidoreductases"/>
</dbReference>